<reference evidence="1 2" key="1">
    <citation type="submission" date="2018-01" db="EMBL/GenBank/DDBJ databases">
        <title>The draft genome sequence of Halioglobus lutimaris HF004.</title>
        <authorList>
            <person name="Du Z.-J."/>
            <person name="Shi M.-J."/>
        </authorList>
    </citation>
    <scope>NUCLEOTIDE SEQUENCE [LARGE SCALE GENOMIC DNA]</scope>
    <source>
        <strain evidence="1 2">HF004</strain>
    </source>
</reference>
<dbReference type="OrthoDB" id="9796962at2"/>
<dbReference type="Pfam" id="PF04314">
    <property type="entry name" value="PCuAC"/>
    <property type="match status" value="1"/>
</dbReference>
<sequence>MVLLFRFLLFILVFVTGPALAEVQLSSAWIRALPPTQPVTAAYLKVMNHGEQAVTITGARVEGVGRVEMHTSREVEGLVRMEQLSTLMLAPGQTLSFAPGGTHLMLFDLVTMPQPGDSREVCLQLASGPEACARADVRKSAGESQHDHHQHH</sequence>
<gene>
    <name evidence="1" type="ORF">C0039_13685</name>
</gene>
<dbReference type="EMBL" id="PKUS01000018">
    <property type="protein sequence ID" value="PLW68231.1"/>
    <property type="molecule type" value="Genomic_DNA"/>
</dbReference>
<evidence type="ECO:0000313" key="1">
    <source>
        <dbReference type="EMBL" id="PLW68231.1"/>
    </source>
</evidence>
<dbReference type="PANTHER" id="PTHR36302">
    <property type="entry name" value="BLR7088 PROTEIN"/>
    <property type="match status" value="1"/>
</dbReference>
<dbReference type="SUPFAM" id="SSF110087">
    <property type="entry name" value="DR1885-like metal-binding protein"/>
    <property type="match status" value="1"/>
</dbReference>
<dbReference type="InterPro" id="IPR036182">
    <property type="entry name" value="PCuAC_sf"/>
</dbReference>
<comment type="caution">
    <text evidence="1">The sequence shown here is derived from an EMBL/GenBank/DDBJ whole genome shotgun (WGS) entry which is preliminary data.</text>
</comment>
<name>A0A2N5X163_9GAMM</name>
<dbReference type="InterPro" id="IPR058248">
    <property type="entry name" value="Lxx211020-like"/>
</dbReference>
<evidence type="ECO:0000313" key="2">
    <source>
        <dbReference type="Proteomes" id="UP000235005"/>
    </source>
</evidence>
<dbReference type="InterPro" id="IPR007410">
    <property type="entry name" value="LpqE-like"/>
</dbReference>
<evidence type="ECO:0008006" key="3">
    <source>
        <dbReference type="Google" id="ProtNLM"/>
    </source>
</evidence>
<dbReference type="Gene3D" id="2.60.40.1890">
    <property type="entry name" value="PCu(A)C copper chaperone"/>
    <property type="match status" value="1"/>
</dbReference>
<keyword evidence="2" id="KW-1185">Reference proteome</keyword>
<organism evidence="1 2">
    <name type="scientific">Pseudohalioglobus lutimaris</name>
    <dbReference type="NCBI Taxonomy" id="1737061"/>
    <lineage>
        <taxon>Bacteria</taxon>
        <taxon>Pseudomonadati</taxon>
        <taxon>Pseudomonadota</taxon>
        <taxon>Gammaproteobacteria</taxon>
        <taxon>Cellvibrionales</taxon>
        <taxon>Halieaceae</taxon>
        <taxon>Pseudohalioglobus</taxon>
    </lineage>
</organism>
<dbReference type="Proteomes" id="UP000235005">
    <property type="component" value="Unassembled WGS sequence"/>
</dbReference>
<dbReference type="AlphaFoldDB" id="A0A2N5X163"/>
<protein>
    <recommendedName>
        <fullName evidence="3">Copper chaperone PCu(A)C</fullName>
    </recommendedName>
</protein>
<dbReference type="PANTHER" id="PTHR36302:SF1">
    <property type="entry name" value="COPPER CHAPERONE PCU(A)C"/>
    <property type="match status" value="1"/>
</dbReference>
<accession>A0A2N5X163</accession>
<proteinExistence type="predicted"/>